<dbReference type="AlphaFoldDB" id="A0AAE1GK58"/>
<keyword evidence="8" id="KW-1185">Reference proteome</keyword>
<evidence type="ECO:0000313" key="7">
    <source>
        <dbReference type="EMBL" id="KAK3891003.1"/>
    </source>
</evidence>
<dbReference type="Proteomes" id="UP001286313">
    <property type="component" value="Unassembled WGS sequence"/>
</dbReference>
<proteinExistence type="inferred from homology"/>
<comment type="caution">
    <text evidence="7">The sequence shown here is derived from an EMBL/GenBank/DDBJ whole genome shotgun (WGS) entry which is preliminary data.</text>
</comment>
<name>A0AAE1GK58_PETCI</name>
<comment type="similarity">
    <text evidence="2">Belongs to the MSOX/MTOX family.</text>
</comment>
<dbReference type="InterPro" id="IPR006076">
    <property type="entry name" value="FAD-dep_OxRdtase"/>
</dbReference>
<sequence length="132" mass="15031">MKMLDPTTPTTIFIDFTETPHVYCVPQLDWRTTKARESIKKYMSKKYPGLYPETAIEETCLYTVTPDGEFVLDRHPKHPNIVFACGFSGTGFKIAPAIGEELCRLVLGQPPKYNLQHFKADRFTNNLSSSKL</sequence>
<dbReference type="GO" id="GO:0033514">
    <property type="term" value="P:L-lysine catabolic process to acetyl-CoA via L-pipecolate"/>
    <property type="evidence" value="ECO:0007669"/>
    <property type="project" value="TreeGrafter"/>
</dbReference>
<reference evidence="7" key="1">
    <citation type="submission" date="2023-10" db="EMBL/GenBank/DDBJ databases">
        <title>Genome assemblies of two species of porcelain crab, Petrolisthes cinctipes and Petrolisthes manimaculis (Anomura: Porcellanidae).</title>
        <authorList>
            <person name="Angst P."/>
        </authorList>
    </citation>
    <scope>NUCLEOTIDE SEQUENCE</scope>
    <source>
        <strain evidence="7">PB745_01</strain>
        <tissue evidence="7">Gill</tissue>
    </source>
</reference>
<dbReference type="GO" id="GO:0005777">
    <property type="term" value="C:peroxisome"/>
    <property type="evidence" value="ECO:0007669"/>
    <property type="project" value="TreeGrafter"/>
</dbReference>
<dbReference type="PANTHER" id="PTHR10961">
    <property type="entry name" value="PEROXISOMAL SARCOSINE OXIDASE"/>
    <property type="match status" value="1"/>
</dbReference>
<comment type="cofactor">
    <cofactor evidence="1">
        <name>FAD</name>
        <dbReference type="ChEBI" id="CHEBI:57692"/>
    </cofactor>
</comment>
<dbReference type="Pfam" id="PF01266">
    <property type="entry name" value="DAO"/>
    <property type="match status" value="1"/>
</dbReference>
<keyword evidence="5" id="KW-0560">Oxidoreductase</keyword>
<dbReference type="GO" id="GO:0050031">
    <property type="term" value="F:L-pipecolate oxidase activity"/>
    <property type="evidence" value="ECO:0007669"/>
    <property type="project" value="TreeGrafter"/>
</dbReference>
<dbReference type="Gene3D" id="3.30.9.10">
    <property type="entry name" value="D-Amino Acid Oxidase, subunit A, domain 2"/>
    <property type="match status" value="1"/>
</dbReference>
<dbReference type="EMBL" id="JAWQEG010000379">
    <property type="protein sequence ID" value="KAK3891003.1"/>
    <property type="molecule type" value="Genomic_DNA"/>
</dbReference>
<dbReference type="PANTHER" id="PTHR10961:SF46">
    <property type="entry name" value="PEROXISOMAL SARCOSINE OXIDASE"/>
    <property type="match status" value="1"/>
</dbReference>
<dbReference type="InterPro" id="IPR045170">
    <property type="entry name" value="MTOX"/>
</dbReference>
<evidence type="ECO:0000256" key="1">
    <source>
        <dbReference type="ARBA" id="ARBA00001974"/>
    </source>
</evidence>
<evidence type="ECO:0000256" key="2">
    <source>
        <dbReference type="ARBA" id="ARBA00010989"/>
    </source>
</evidence>
<evidence type="ECO:0000256" key="5">
    <source>
        <dbReference type="ARBA" id="ARBA00023002"/>
    </source>
</evidence>
<dbReference type="GO" id="GO:0050660">
    <property type="term" value="F:flavin adenine dinucleotide binding"/>
    <property type="evidence" value="ECO:0007669"/>
    <property type="project" value="InterPro"/>
</dbReference>
<keyword evidence="4" id="KW-0274">FAD</keyword>
<organism evidence="7 8">
    <name type="scientific">Petrolisthes cinctipes</name>
    <name type="common">Flat porcelain crab</name>
    <dbReference type="NCBI Taxonomy" id="88211"/>
    <lineage>
        <taxon>Eukaryota</taxon>
        <taxon>Metazoa</taxon>
        <taxon>Ecdysozoa</taxon>
        <taxon>Arthropoda</taxon>
        <taxon>Crustacea</taxon>
        <taxon>Multicrustacea</taxon>
        <taxon>Malacostraca</taxon>
        <taxon>Eumalacostraca</taxon>
        <taxon>Eucarida</taxon>
        <taxon>Decapoda</taxon>
        <taxon>Pleocyemata</taxon>
        <taxon>Anomura</taxon>
        <taxon>Galatheoidea</taxon>
        <taxon>Porcellanidae</taxon>
        <taxon>Petrolisthes</taxon>
    </lineage>
</organism>
<keyword evidence="3" id="KW-0285">Flavoprotein</keyword>
<accession>A0AAE1GK58</accession>
<feature type="domain" description="FAD dependent oxidoreductase" evidence="6">
    <location>
        <begin position="34"/>
        <end position="104"/>
    </location>
</feature>
<dbReference type="GO" id="GO:0008115">
    <property type="term" value="F:sarcosine oxidase activity"/>
    <property type="evidence" value="ECO:0007669"/>
    <property type="project" value="TreeGrafter"/>
</dbReference>
<evidence type="ECO:0000256" key="4">
    <source>
        <dbReference type="ARBA" id="ARBA00022827"/>
    </source>
</evidence>
<dbReference type="Gene3D" id="3.50.50.60">
    <property type="entry name" value="FAD/NAD(P)-binding domain"/>
    <property type="match status" value="1"/>
</dbReference>
<dbReference type="SUPFAM" id="SSF51905">
    <property type="entry name" value="FAD/NAD(P)-binding domain"/>
    <property type="match status" value="1"/>
</dbReference>
<dbReference type="InterPro" id="IPR036188">
    <property type="entry name" value="FAD/NAD-bd_sf"/>
</dbReference>
<evidence type="ECO:0000313" key="8">
    <source>
        <dbReference type="Proteomes" id="UP001286313"/>
    </source>
</evidence>
<protein>
    <recommendedName>
        <fullName evidence="6">FAD dependent oxidoreductase domain-containing protein</fullName>
    </recommendedName>
</protein>
<gene>
    <name evidence="7" type="ORF">Pcinc_005085</name>
</gene>
<evidence type="ECO:0000256" key="3">
    <source>
        <dbReference type="ARBA" id="ARBA00022630"/>
    </source>
</evidence>
<evidence type="ECO:0000259" key="6">
    <source>
        <dbReference type="Pfam" id="PF01266"/>
    </source>
</evidence>